<gene>
    <name evidence="1" type="ORF">RISK_006601</name>
</gene>
<dbReference type="AlphaFoldDB" id="A0A0J1B3M8"/>
<organism evidence="1 2">
    <name type="scientific">Rhodopirellula islandica</name>
    <dbReference type="NCBI Taxonomy" id="595434"/>
    <lineage>
        <taxon>Bacteria</taxon>
        <taxon>Pseudomonadati</taxon>
        <taxon>Planctomycetota</taxon>
        <taxon>Planctomycetia</taxon>
        <taxon>Pirellulales</taxon>
        <taxon>Pirellulaceae</taxon>
        <taxon>Rhodopirellula</taxon>
    </lineage>
</organism>
<evidence type="ECO:0000313" key="1">
    <source>
        <dbReference type="EMBL" id="KLU01445.1"/>
    </source>
</evidence>
<keyword evidence="2" id="KW-1185">Reference proteome</keyword>
<sequence length="37" mass="3658">MSGVGILAGAGDTQGPGWLRNSIHRLVEPLGSIAAGV</sequence>
<accession>A0A0J1B3M8</accession>
<dbReference type="PATRIC" id="fig|595434.4.peg.6280"/>
<name>A0A0J1B3M8_RHOIS</name>
<dbReference type="STRING" id="595434.RISK_006601"/>
<comment type="caution">
    <text evidence="1">The sequence shown here is derived from an EMBL/GenBank/DDBJ whole genome shotgun (WGS) entry which is preliminary data.</text>
</comment>
<dbReference type="EMBL" id="LECT01000054">
    <property type="protein sequence ID" value="KLU01445.1"/>
    <property type="molecule type" value="Genomic_DNA"/>
</dbReference>
<proteinExistence type="predicted"/>
<dbReference type="Proteomes" id="UP000036367">
    <property type="component" value="Unassembled WGS sequence"/>
</dbReference>
<evidence type="ECO:0000313" key="2">
    <source>
        <dbReference type="Proteomes" id="UP000036367"/>
    </source>
</evidence>
<protein>
    <submittedName>
        <fullName evidence="1">Uncharacterized protein</fullName>
    </submittedName>
</protein>
<reference evidence="1" key="1">
    <citation type="submission" date="2015-05" db="EMBL/GenBank/DDBJ databases">
        <title>Permanent draft genome of Rhodopirellula islandicus K833.</title>
        <authorList>
            <person name="Kizina J."/>
            <person name="Richter M."/>
            <person name="Glockner F.O."/>
            <person name="Harder J."/>
        </authorList>
    </citation>
    <scope>NUCLEOTIDE SEQUENCE [LARGE SCALE GENOMIC DNA]</scope>
    <source>
        <strain evidence="1">K833</strain>
    </source>
</reference>